<name>U7QCZ9_9CYAN</name>
<keyword evidence="2" id="KW-1185">Reference proteome</keyword>
<evidence type="ECO:0000313" key="1">
    <source>
        <dbReference type="EMBL" id="ERT05077.1"/>
    </source>
</evidence>
<accession>U7QCZ9</accession>
<reference evidence="1 2" key="1">
    <citation type="journal article" date="2013" name="Front. Microbiol.">
        <title>Comparative genomic analyses of the cyanobacterium, Lyngbya aestuarii BL J, a powerful hydrogen producer.</title>
        <authorList>
            <person name="Kothari A."/>
            <person name="Vaughn M."/>
            <person name="Garcia-Pichel F."/>
        </authorList>
    </citation>
    <scope>NUCLEOTIDE SEQUENCE [LARGE SCALE GENOMIC DNA]</scope>
    <source>
        <strain evidence="1 2">BL J</strain>
    </source>
</reference>
<dbReference type="EMBL" id="AUZM01000069">
    <property type="protein sequence ID" value="ERT05077.1"/>
    <property type="molecule type" value="Genomic_DNA"/>
</dbReference>
<evidence type="ECO:0000313" key="2">
    <source>
        <dbReference type="Proteomes" id="UP000017127"/>
    </source>
</evidence>
<sequence length="44" mass="4827">MGGCSVSTRSQRSISVVKKTSIIANFAWVSECWIGKILKTLNIL</sequence>
<comment type="caution">
    <text evidence="1">The sequence shown here is derived from an EMBL/GenBank/DDBJ whole genome shotgun (WGS) entry which is preliminary data.</text>
</comment>
<organism evidence="1 2">
    <name type="scientific">Lyngbya aestuarii BL J</name>
    <dbReference type="NCBI Taxonomy" id="1348334"/>
    <lineage>
        <taxon>Bacteria</taxon>
        <taxon>Bacillati</taxon>
        <taxon>Cyanobacteriota</taxon>
        <taxon>Cyanophyceae</taxon>
        <taxon>Oscillatoriophycideae</taxon>
        <taxon>Oscillatoriales</taxon>
        <taxon>Microcoleaceae</taxon>
        <taxon>Lyngbya</taxon>
    </lineage>
</organism>
<dbReference type="Proteomes" id="UP000017127">
    <property type="component" value="Unassembled WGS sequence"/>
</dbReference>
<dbReference type="AlphaFoldDB" id="U7QCZ9"/>
<protein>
    <submittedName>
        <fullName evidence="1">Uncharacterized protein</fullName>
    </submittedName>
</protein>
<gene>
    <name evidence="1" type="ORF">M595_4968</name>
</gene>
<proteinExistence type="predicted"/>